<dbReference type="SUPFAM" id="SSF52833">
    <property type="entry name" value="Thioredoxin-like"/>
    <property type="match status" value="1"/>
</dbReference>
<dbReference type="InterPro" id="IPR036249">
    <property type="entry name" value="Thioredoxin-like_sf"/>
</dbReference>
<comment type="caution">
    <text evidence="2">The sequence shown here is derived from an EMBL/GenBank/DDBJ whole genome shotgun (WGS) entry which is preliminary data.</text>
</comment>
<dbReference type="InterPro" id="IPR013766">
    <property type="entry name" value="Thioredoxin_domain"/>
</dbReference>
<dbReference type="PATRIC" id="fig|1121477.3.peg.2955"/>
<gene>
    <name evidence="2" type="ORF">VW29_09280</name>
</gene>
<dbReference type="PROSITE" id="PS51352">
    <property type="entry name" value="THIOREDOXIN_2"/>
    <property type="match status" value="1"/>
</dbReference>
<evidence type="ECO:0000313" key="3">
    <source>
        <dbReference type="Proteomes" id="UP000033608"/>
    </source>
</evidence>
<organism evidence="2 3">
    <name type="scientific">Devosia limi DSM 17137</name>
    <dbReference type="NCBI Taxonomy" id="1121477"/>
    <lineage>
        <taxon>Bacteria</taxon>
        <taxon>Pseudomonadati</taxon>
        <taxon>Pseudomonadota</taxon>
        <taxon>Alphaproteobacteria</taxon>
        <taxon>Hyphomicrobiales</taxon>
        <taxon>Devosiaceae</taxon>
        <taxon>Devosia</taxon>
    </lineage>
</organism>
<evidence type="ECO:0000313" key="2">
    <source>
        <dbReference type="EMBL" id="KKB85031.1"/>
    </source>
</evidence>
<dbReference type="STRING" id="1121477.SAMN02745223_01604"/>
<dbReference type="EMBL" id="LAJF01000062">
    <property type="protein sequence ID" value="KKB85031.1"/>
    <property type="molecule type" value="Genomic_DNA"/>
</dbReference>
<evidence type="ECO:0000259" key="1">
    <source>
        <dbReference type="PROSITE" id="PS51352"/>
    </source>
</evidence>
<accession>A0A0F5LRX5</accession>
<feature type="domain" description="Thioredoxin" evidence="1">
    <location>
        <begin position="1"/>
        <end position="120"/>
    </location>
</feature>
<name>A0A0F5LRX5_9HYPH</name>
<dbReference type="Gene3D" id="3.40.30.10">
    <property type="entry name" value="Glutaredoxin"/>
    <property type="match status" value="1"/>
</dbReference>
<dbReference type="Proteomes" id="UP000033608">
    <property type="component" value="Unassembled WGS sequence"/>
</dbReference>
<proteinExistence type="predicted"/>
<sequence length="120" mass="12716">MLAQAQTPAAVEQTGARATVLSFESEAQVNALASQGKTVVFFFASWCPNCRATVAELNARWADVNPELTLVIADYDKESALKGKYGVTYQDTFVLLDAAGEPLKSWNAGGVDGLNANTAS</sequence>
<keyword evidence="3" id="KW-1185">Reference proteome</keyword>
<protein>
    <recommendedName>
        <fullName evidence="1">Thioredoxin domain-containing protein</fullName>
    </recommendedName>
</protein>
<dbReference type="CDD" id="cd02947">
    <property type="entry name" value="TRX_family"/>
    <property type="match status" value="1"/>
</dbReference>
<reference evidence="2 3" key="1">
    <citation type="submission" date="2015-03" db="EMBL/GenBank/DDBJ databases">
        <authorList>
            <person name="Hassan Y.I."/>
            <person name="Lepp D."/>
            <person name="Zhou T."/>
        </authorList>
    </citation>
    <scope>NUCLEOTIDE SEQUENCE [LARGE SCALE GENOMIC DNA]</scope>
    <source>
        <strain evidence="2 3">DSM 17137</strain>
    </source>
</reference>
<dbReference type="Pfam" id="PF00085">
    <property type="entry name" value="Thioredoxin"/>
    <property type="match status" value="1"/>
</dbReference>
<dbReference type="AlphaFoldDB" id="A0A0F5LRX5"/>